<name>A0A3M7T6B3_BRAPC</name>
<keyword evidence="1" id="KW-0812">Transmembrane</keyword>
<comment type="caution">
    <text evidence="2">The sequence shown here is derived from an EMBL/GenBank/DDBJ whole genome shotgun (WGS) entry which is preliminary data.</text>
</comment>
<dbReference type="OrthoDB" id="10214226at2759"/>
<dbReference type="EMBL" id="REGN01000218">
    <property type="protein sequence ID" value="RNA43525.1"/>
    <property type="molecule type" value="Genomic_DNA"/>
</dbReference>
<organism evidence="2 3">
    <name type="scientific">Brachionus plicatilis</name>
    <name type="common">Marine rotifer</name>
    <name type="synonym">Brachionus muelleri</name>
    <dbReference type="NCBI Taxonomy" id="10195"/>
    <lineage>
        <taxon>Eukaryota</taxon>
        <taxon>Metazoa</taxon>
        <taxon>Spiralia</taxon>
        <taxon>Gnathifera</taxon>
        <taxon>Rotifera</taxon>
        <taxon>Eurotatoria</taxon>
        <taxon>Monogononta</taxon>
        <taxon>Pseudotrocha</taxon>
        <taxon>Ploima</taxon>
        <taxon>Brachionidae</taxon>
        <taxon>Brachionus</taxon>
    </lineage>
</organism>
<proteinExistence type="predicted"/>
<dbReference type="AlphaFoldDB" id="A0A3M7T6B3"/>
<accession>A0A3M7T6B3</accession>
<feature type="transmembrane region" description="Helical" evidence="1">
    <location>
        <begin position="102"/>
        <end position="122"/>
    </location>
</feature>
<evidence type="ECO:0000313" key="3">
    <source>
        <dbReference type="Proteomes" id="UP000276133"/>
    </source>
</evidence>
<reference evidence="2 3" key="1">
    <citation type="journal article" date="2018" name="Sci. Rep.">
        <title>Genomic signatures of local adaptation to the degree of environmental predictability in rotifers.</title>
        <authorList>
            <person name="Franch-Gras L."/>
            <person name="Hahn C."/>
            <person name="Garcia-Roger E.M."/>
            <person name="Carmona M.J."/>
            <person name="Serra M."/>
            <person name="Gomez A."/>
        </authorList>
    </citation>
    <scope>NUCLEOTIDE SEQUENCE [LARGE SCALE GENOMIC DNA]</scope>
    <source>
        <strain evidence="2">HYR1</strain>
    </source>
</reference>
<evidence type="ECO:0000313" key="2">
    <source>
        <dbReference type="EMBL" id="RNA43525.1"/>
    </source>
</evidence>
<keyword evidence="1" id="KW-0472">Membrane</keyword>
<gene>
    <name evidence="2" type="ORF">BpHYR1_044325</name>
</gene>
<dbReference type="Proteomes" id="UP000276133">
    <property type="component" value="Unassembled WGS sequence"/>
</dbReference>
<protein>
    <submittedName>
        <fullName evidence="2">Uncharacterized protein</fullName>
    </submittedName>
</protein>
<evidence type="ECO:0000256" key="1">
    <source>
        <dbReference type="SAM" id="Phobius"/>
    </source>
</evidence>
<sequence length="133" mass="15061">MTLNICKAKSVAYSLDKVVAAYRATVAELKDIAESNEATDTRKSKCKECISNFESKVNKIKQIKLDADDVDEQKDDVSSEVDRLRSLQRKELLTSYDVNYSIINFFLLSIDAILILSIATAIKKKINQLQLQR</sequence>
<keyword evidence="3" id="KW-1185">Reference proteome</keyword>
<keyword evidence="1" id="KW-1133">Transmembrane helix</keyword>